<organism evidence="2 3">
    <name type="scientific">Leucobacter albus</name>
    <dbReference type="NCBI Taxonomy" id="272210"/>
    <lineage>
        <taxon>Bacteria</taxon>
        <taxon>Bacillati</taxon>
        <taxon>Actinomycetota</taxon>
        <taxon>Actinomycetes</taxon>
        <taxon>Micrococcales</taxon>
        <taxon>Microbacteriaceae</taxon>
        <taxon>Leucobacter</taxon>
    </lineage>
</organism>
<evidence type="ECO:0000259" key="1">
    <source>
        <dbReference type="Pfam" id="PF06983"/>
    </source>
</evidence>
<dbReference type="Gene3D" id="3.10.180.10">
    <property type="entry name" value="2,3-Dihydroxybiphenyl 1,2-Dioxygenase, domain 1"/>
    <property type="match status" value="1"/>
</dbReference>
<dbReference type="InterPro" id="IPR029068">
    <property type="entry name" value="Glyas_Bleomycin-R_OHBP_Dase"/>
</dbReference>
<dbReference type="InterPro" id="IPR028973">
    <property type="entry name" value="PhnB-like"/>
</dbReference>
<reference evidence="3" key="1">
    <citation type="journal article" date="2019" name="Int. J. Syst. Evol. Microbiol.">
        <title>The Global Catalogue of Microorganisms (GCM) 10K type strain sequencing project: providing services to taxonomists for standard genome sequencing and annotation.</title>
        <authorList>
            <consortium name="The Broad Institute Genomics Platform"/>
            <consortium name="The Broad Institute Genome Sequencing Center for Infectious Disease"/>
            <person name="Wu L."/>
            <person name="Ma J."/>
        </authorList>
    </citation>
    <scope>NUCLEOTIDE SEQUENCE [LARGE SCALE GENOMIC DNA]</scope>
    <source>
        <strain evidence="3">CCUG 50213</strain>
    </source>
</reference>
<sequence length="324" mass="34553">MTQHVIPNFWCNRTAEEAGEFYADAFGSAGFDARAAVSARYPTEGLLDFQRDLAGEALVVDVVIEGTQLALVNAGPEFSPNPSISFMVNFDPLFFGAEGSDGAGPGTVGADTPAAEARRRLDALWGKLSDGGFVMMPLGEYPFAAHYGWVQDRFGVSWQLMLTRPEGDPRPLIIPALMFDGPAQNRAAAAAARYVELFSGLPGGSAVGTQFPYGEPAGDATAEALAFGEFRVGEQWFMASDNGSGTAHGFTNGVSLQVNCEDQAAIDALWAGLSAVPEAEQCGWLVDEFGVSWQIVPANMGELMERDGAYEKLLAMKKIVIAEF</sequence>
<feature type="domain" description="PhnB-like" evidence="1">
    <location>
        <begin position="116"/>
        <end position="160"/>
    </location>
</feature>
<comment type="caution">
    <text evidence="2">The sequence shown here is derived from an EMBL/GenBank/DDBJ whole genome shotgun (WGS) entry which is preliminary data.</text>
</comment>
<evidence type="ECO:0000313" key="3">
    <source>
        <dbReference type="Proteomes" id="UP001597181"/>
    </source>
</evidence>
<dbReference type="Pfam" id="PF06983">
    <property type="entry name" value="3-dmu-9_3-mt"/>
    <property type="match status" value="3"/>
</dbReference>
<dbReference type="CDD" id="cd06588">
    <property type="entry name" value="PhnB_like"/>
    <property type="match status" value="2"/>
</dbReference>
<protein>
    <submittedName>
        <fullName evidence="2">VOC family protein</fullName>
    </submittedName>
</protein>
<accession>A0ABW3TI12</accession>
<feature type="domain" description="PhnB-like" evidence="1">
    <location>
        <begin position="173"/>
        <end position="296"/>
    </location>
</feature>
<dbReference type="EMBL" id="JBHTLY010000001">
    <property type="protein sequence ID" value="MFD1200361.1"/>
    <property type="molecule type" value="Genomic_DNA"/>
</dbReference>
<evidence type="ECO:0000313" key="2">
    <source>
        <dbReference type="EMBL" id="MFD1200361.1"/>
    </source>
</evidence>
<keyword evidence="3" id="KW-1185">Reference proteome</keyword>
<name>A0ABW3TI12_9MICO</name>
<feature type="domain" description="PhnB-like" evidence="1">
    <location>
        <begin position="4"/>
        <end position="89"/>
    </location>
</feature>
<dbReference type="Gene3D" id="3.30.720.100">
    <property type="match status" value="1"/>
</dbReference>
<dbReference type="PANTHER" id="PTHR33990">
    <property type="entry name" value="PROTEIN YJDN-RELATED"/>
    <property type="match status" value="1"/>
</dbReference>
<proteinExistence type="predicted"/>
<dbReference type="Proteomes" id="UP001597181">
    <property type="component" value="Unassembled WGS sequence"/>
</dbReference>
<dbReference type="Gene3D" id="3.30.720.110">
    <property type="match status" value="1"/>
</dbReference>
<gene>
    <name evidence="2" type="ORF">ACFQ3U_00435</name>
</gene>
<dbReference type="SUPFAM" id="SSF54593">
    <property type="entry name" value="Glyoxalase/Bleomycin resistance protein/Dihydroxybiphenyl dioxygenase"/>
    <property type="match status" value="2"/>
</dbReference>
<dbReference type="RefSeq" id="WP_343958484.1">
    <property type="nucleotide sequence ID" value="NZ_BAAAKZ010000003.1"/>
</dbReference>